<dbReference type="InterPro" id="IPR018900">
    <property type="entry name" value="Curli_CsgE"/>
</dbReference>
<dbReference type="AlphaFoldDB" id="A0A2Z3GYQ6"/>
<proteinExistence type="predicted"/>
<protein>
    <recommendedName>
        <fullName evidence="2">Curli production assembly/transport component CsgE</fullName>
    </recommendedName>
</protein>
<dbReference type="Proteomes" id="UP000245999">
    <property type="component" value="Chromosome"/>
</dbReference>
<dbReference type="RefSeq" id="WP_109656952.1">
    <property type="nucleotide sequence ID" value="NZ_CP029145.1"/>
</dbReference>
<dbReference type="EMBL" id="CP029145">
    <property type="protein sequence ID" value="AWM33900.1"/>
    <property type="molecule type" value="Genomic_DNA"/>
</dbReference>
<organism evidence="4 5">
    <name type="scientific">Hymenobacter nivis</name>
    <dbReference type="NCBI Taxonomy" id="1850093"/>
    <lineage>
        <taxon>Bacteria</taxon>
        <taxon>Pseudomonadati</taxon>
        <taxon>Bacteroidota</taxon>
        <taxon>Cytophagia</taxon>
        <taxon>Cytophagales</taxon>
        <taxon>Hymenobacteraceae</taxon>
        <taxon>Hymenobacter</taxon>
    </lineage>
</organism>
<evidence type="ECO:0000256" key="3">
    <source>
        <dbReference type="ARBA" id="ARBA00022729"/>
    </source>
</evidence>
<evidence type="ECO:0000256" key="1">
    <source>
        <dbReference type="ARBA" id="ARBA00003989"/>
    </source>
</evidence>
<name>A0A2Z3GYQ6_9BACT</name>
<accession>A0A2Z3GYQ6</accession>
<reference evidence="5" key="1">
    <citation type="submission" date="2018-04" db="EMBL/GenBank/DDBJ databases">
        <title>Complete genome of Antarctic heterotrophic bacterium Hymenobacter nivis.</title>
        <authorList>
            <person name="Terashima M."/>
        </authorList>
    </citation>
    <scope>NUCLEOTIDE SEQUENCE [LARGE SCALE GENOMIC DNA]</scope>
    <source>
        <strain evidence="5">NBRC 111535</strain>
    </source>
</reference>
<dbReference type="OrthoDB" id="1524955at2"/>
<keyword evidence="5" id="KW-1185">Reference proteome</keyword>
<evidence type="ECO:0000256" key="2">
    <source>
        <dbReference type="ARBA" id="ARBA00014024"/>
    </source>
</evidence>
<dbReference type="KEGG" id="hnv:DDQ68_14535"/>
<evidence type="ECO:0000313" key="5">
    <source>
        <dbReference type="Proteomes" id="UP000245999"/>
    </source>
</evidence>
<keyword evidence="3" id="KW-0732">Signal</keyword>
<dbReference type="Pfam" id="PF10627">
    <property type="entry name" value="CsgE"/>
    <property type="match status" value="1"/>
</dbReference>
<evidence type="ECO:0000313" key="4">
    <source>
        <dbReference type="EMBL" id="AWM33900.1"/>
    </source>
</evidence>
<comment type="function">
    <text evidence="1">May be involved in the biogenesis of curli organelles.</text>
</comment>
<gene>
    <name evidence="4" type="ORF">DDQ68_14535</name>
</gene>
<sequence>MYCPPLASGWMLWFRALAGWGLLAVALGALAGRADAQPAKRPAQARKAPAPLPPAQLEEALRLLLKADSVSRRRTGTEAAGLVLDQALTKPGHDFYDLFYNSFEAPAGVADFTVQVGERPGRGNSSLIVLTVNDQELLEAPLPTRLDQMEELVAGAVEAAQGYLLEAQNVSRQLESGRRAPLEVY</sequence>